<proteinExistence type="predicted"/>
<name>A0ABU3D7D9_9FLAO</name>
<keyword evidence="2" id="KW-1185">Reference proteome</keyword>
<protein>
    <submittedName>
        <fullName evidence="1">Uncharacterized protein</fullName>
    </submittedName>
</protein>
<dbReference type="Proteomes" id="UP001262582">
    <property type="component" value="Unassembled WGS sequence"/>
</dbReference>
<gene>
    <name evidence="1" type="ORF">RM539_12630</name>
</gene>
<dbReference type="RefSeq" id="WP_311503768.1">
    <property type="nucleotide sequence ID" value="NZ_JAVRHK010000009.1"/>
</dbReference>
<sequence>MKIFKMMVAYVAAITILFTSCSKEETGTSMNDGETATLSFEATLNNLLKNSSSSKQHFSDIPECSDAAPATVRVVLSEDGAEMEPIIIDVLSDDLDDDGTTDYYTDYSEDLELTPGSYELEEFIVYDTSGNIIWLAPIDEDDSGEFNGYVMNPLPLSIELGAGVKKYVDVEVLCYDNRLVNEYGYLFFDIIGKEVYDLCFFVNYCTENGRHYTGNYSLDLWYVGADNEISLYDDSMLNEDMMGVNEYGDYYADPMCLQIPGPNYGEESDEDYLYYEITLMDWEGNYGNVEDGTITKSGYLSWDDVEGLFDADNDDYTDYWHVFLGCGEDDGNGNGGTDCDTTNPNADCDDDGVWNECDSDATNWAQWDCDNDGVPNGEDDCEGTEEGAPVDENGCPIDVEEPLCVDAFLGGIDGFAAILIGDGAPLFYQLEVESGEVPSGEEDALVGTVEFADLGSGQIEVFISVEENSSFNIESWEIQIRQDGSGSVFTETGTSSSDGTTTIVIEVDGAFDISSFMANIEVNLCRSSDI</sequence>
<evidence type="ECO:0000313" key="2">
    <source>
        <dbReference type="Proteomes" id="UP001262582"/>
    </source>
</evidence>
<accession>A0ABU3D7D9</accession>
<evidence type="ECO:0000313" key="1">
    <source>
        <dbReference type="EMBL" id="MDT0677424.1"/>
    </source>
</evidence>
<organism evidence="1 2">
    <name type="scientific">Autumnicola musiva</name>
    <dbReference type="NCBI Taxonomy" id="3075589"/>
    <lineage>
        <taxon>Bacteria</taxon>
        <taxon>Pseudomonadati</taxon>
        <taxon>Bacteroidota</taxon>
        <taxon>Flavobacteriia</taxon>
        <taxon>Flavobacteriales</taxon>
        <taxon>Flavobacteriaceae</taxon>
        <taxon>Autumnicola</taxon>
    </lineage>
</organism>
<comment type="caution">
    <text evidence="1">The sequence shown here is derived from an EMBL/GenBank/DDBJ whole genome shotgun (WGS) entry which is preliminary data.</text>
</comment>
<dbReference type="PROSITE" id="PS51257">
    <property type="entry name" value="PROKAR_LIPOPROTEIN"/>
    <property type="match status" value="1"/>
</dbReference>
<reference evidence="1 2" key="1">
    <citation type="submission" date="2023-09" db="EMBL/GenBank/DDBJ databases">
        <authorList>
            <person name="Rey-Velasco X."/>
        </authorList>
    </citation>
    <scope>NUCLEOTIDE SEQUENCE [LARGE SCALE GENOMIC DNA]</scope>
    <source>
        <strain evidence="1 2">F117</strain>
    </source>
</reference>
<dbReference type="EMBL" id="JAVRHK010000009">
    <property type="protein sequence ID" value="MDT0677424.1"/>
    <property type="molecule type" value="Genomic_DNA"/>
</dbReference>